<name>G0WGI0_NAUDC</name>
<proteinExistence type="predicted"/>
<dbReference type="PANTHER" id="PTHR47803:SF1">
    <property type="entry name" value="TRNA-SPECIFIC ADENOSINE DEAMINASE 1"/>
    <property type="match status" value="1"/>
</dbReference>
<feature type="domain" description="A to I editase" evidence="1">
    <location>
        <begin position="58"/>
        <end position="276"/>
    </location>
</feature>
<evidence type="ECO:0000259" key="1">
    <source>
        <dbReference type="PROSITE" id="PS50141"/>
    </source>
</evidence>
<dbReference type="eggNOG" id="KOG2777">
    <property type="taxonomic scope" value="Eukaryota"/>
</dbReference>
<dbReference type="PANTHER" id="PTHR47803">
    <property type="entry name" value="TRNA-SPECIFIC ADENOSINE DEAMINASE 1"/>
    <property type="match status" value="1"/>
</dbReference>
<protein>
    <recommendedName>
        <fullName evidence="1">A to I editase domain-containing protein</fullName>
    </recommendedName>
</protein>
<dbReference type="GO" id="GO:0002100">
    <property type="term" value="P:tRNA wobble adenosine to inosine editing"/>
    <property type="evidence" value="ECO:0007669"/>
    <property type="project" value="InterPro"/>
</dbReference>
<organism evidence="2 3">
    <name type="scientific">Naumovozyma dairenensis (strain ATCC 10597 / BCRC 20456 / CBS 421 / NBRC 0211 / NRRL Y-12639)</name>
    <name type="common">Saccharomyces dairenensis</name>
    <dbReference type="NCBI Taxonomy" id="1071378"/>
    <lineage>
        <taxon>Eukaryota</taxon>
        <taxon>Fungi</taxon>
        <taxon>Dikarya</taxon>
        <taxon>Ascomycota</taxon>
        <taxon>Saccharomycotina</taxon>
        <taxon>Saccharomycetes</taxon>
        <taxon>Saccharomycetales</taxon>
        <taxon>Saccharomycetaceae</taxon>
        <taxon>Naumovozyma</taxon>
    </lineage>
</organism>
<dbReference type="EMBL" id="HE580275">
    <property type="protein sequence ID" value="CCD26891.1"/>
    <property type="molecule type" value="Genomic_DNA"/>
</dbReference>
<dbReference type="KEGG" id="ndi:NDAI_0I03230"/>
<dbReference type="SMART" id="SM00552">
    <property type="entry name" value="ADEAMc"/>
    <property type="match status" value="1"/>
</dbReference>
<keyword evidence="3" id="KW-1185">Reference proteome</keyword>
<sequence>MAQEHQLADRIADLLQQKYDTLKSSSKPVARSNGIKEWTVFAGIVAINTDTNDLRVISLATGVKALPNKELERSGGKMLHDGHAEIVALRGFNTVILQQIYQLKNGEETDLVIHSKDSEYYSFKSNLKIALYISQLPCGDISMRMLKERDIAPEELAIKDEDSIQYINQDNKTILRGRLNFNKKGYVRTKPGRLDSQLTKSKSCSDKLCMKQYTSILNCLTFQLLEQPVYLDYMIVPGMTTEMKEDIDLCFNKQFERCVGTRHEVCYLSTSKEFKDTRNTSDQEPSAIGAIKVFIGQGNSIEQTILNGVKNGSYTKKNKPLRKNCETLVSRFSQWQIFKEIEPKYSQMSYLDFKQSQHERRKLIDYTRSKMSPDGWISTQEDDCLP</sequence>
<dbReference type="GO" id="GO:0043829">
    <property type="term" value="F:tRNA-specific adenosine-37 deaminase activity"/>
    <property type="evidence" value="ECO:0007669"/>
    <property type="project" value="EnsemblFungi"/>
</dbReference>
<dbReference type="Proteomes" id="UP000000689">
    <property type="component" value="Chromosome 9"/>
</dbReference>
<evidence type="ECO:0000313" key="3">
    <source>
        <dbReference type="Proteomes" id="UP000000689"/>
    </source>
</evidence>
<dbReference type="OMA" id="KILHDCH"/>
<dbReference type="GO" id="GO:0003723">
    <property type="term" value="F:RNA binding"/>
    <property type="evidence" value="ECO:0007669"/>
    <property type="project" value="InterPro"/>
</dbReference>
<dbReference type="OrthoDB" id="10268011at2759"/>
<gene>
    <name evidence="2" type="primary">NDAI0I03230</name>
    <name evidence="2" type="ordered locus">NDAI_0I03230</name>
</gene>
<evidence type="ECO:0000313" key="2">
    <source>
        <dbReference type="EMBL" id="CCD26891.1"/>
    </source>
</evidence>
<dbReference type="GeneID" id="11493981"/>
<dbReference type="Pfam" id="PF02137">
    <property type="entry name" value="A_deamin"/>
    <property type="match status" value="1"/>
</dbReference>
<dbReference type="HOGENOM" id="CLU_005382_5_0_1"/>
<dbReference type="InterPro" id="IPR042935">
    <property type="entry name" value="Tad1"/>
</dbReference>
<dbReference type="RefSeq" id="XP_003672134.1">
    <property type="nucleotide sequence ID" value="XM_003672086.1"/>
</dbReference>
<dbReference type="PROSITE" id="PS50141">
    <property type="entry name" value="A_DEAMIN_EDITASE"/>
    <property type="match status" value="1"/>
</dbReference>
<accession>G0WGI0</accession>
<reference evidence="2 3" key="1">
    <citation type="journal article" date="2011" name="Proc. Natl. Acad. Sci. U.S.A.">
        <title>Evolutionary erosion of yeast sex chromosomes by mating-type switching accidents.</title>
        <authorList>
            <person name="Gordon J.L."/>
            <person name="Armisen D."/>
            <person name="Proux-Wera E."/>
            <person name="Oheigeartaigh S.S."/>
            <person name="Byrne K.P."/>
            <person name="Wolfe K.H."/>
        </authorList>
    </citation>
    <scope>NUCLEOTIDE SEQUENCE [LARGE SCALE GENOMIC DNA]</scope>
    <source>
        <strain evidence="3">ATCC 10597 / BCRC 20456 / CBS 421 / NBRC 0211 / NRRL Y-12639</strain>
    </source>
</reference>
<dbReference type="AlphaFoldDB" id="G0WGI0"/>
<dbReference type="STRING" id="1071378.G0WGI0"/>
<dbReference type="InterPro" id="IPR002466">
    <property type="entry name" value="A_deamin"/>
</dbReference>